<dbReference type="AlphaFoldDB" id="A0A6H5J3U7"/>
<feature type="compositionally biased region" description="Polar residues" evidence="1">
    <location>
        <begin position="83"/>
        <end position="96"/>
    </location>
</feature>
<dbReference type="Proteomes" id="UP000479190">
    <property type="component" value="Unassembled WGS sequence"/>
</dbReference>
<evidence type="ECO:0000313" key="3">
    <source>
        <dbReference type="Proteomes" id="UP000479190"/>
    </source>
</evidence>
<gene>
    <name evidence="2" type="ORF">TBRA_LOCUS15660</name>
</gene>
<organism evidence="2 3">
    <name type="scientific">Trichogramma brassicae</name>
    <dbReference type="NCBI Taxonomy" id="86971"/>
    <lineage>
        <taxon>Eukaryota</taxon>
        <taxon>Metazoa</taxon>
        <taxon>Ecdysozoa</taxon>
        <taxon>Arthropoda</taxon>
        <taxon>Hexapoda</taxon>
        <taxon>Insecta</taxon>
        <taxon>Pterygota</taxon>
        <taxon>Neoptera</taxon>
        <taxon>Endopterygota</taxon>
        <taxon>Hymenoptera</taxon>
        <taxon>Apocrita</taxon>
        <taxon>Proctotrupomorpha</taxon>
        <taxon>Chalcidoidea</taxon>
        <taxon>Trichogrammatidae</taxon>
        <taxon>Trichogramma</taxon>
    </lineage>
</organism>
<feature type="region of interest" description="Disordered" evidence="1">
    <location>
        <begin position="78"/>
        <end position="104"/>
    </location>
</feature>
<reference evidence="2 3" key="1">
    <citation type="submission" date="2020-02" db="EMBL/GenBank/DDBJ databases">
        <authorList>
            <person name="Ferguson B K."/>
        </authorList>
    </citation>
    <scope>NUCLEOTIDE SEQUENCE [LARGE SCALE GENOMIC DNA]</scope>
</reference>
<evidence type="ECO:0000256" key="1">
    <source>
        <dbReference type="SAM" id="MobiDB-lite"/>
    </source>
</evidence>
<dbReference type="EMBL" id="CADCXV010001387">
    <property type="protein sequence ID" value="CAB0044072.1"/>
    <property type="molecule type" value="Genomic_DNA"/>
</dbReference>
<dbReference type="OrthoDB" id="7694336at2759"/>
<proteinExistence type="predicted"/>
<sequence length="184" mass="20464">MKRSNDVYKPRIPKTNFSPASYPCRSTVLRIAKLLTVGHELIKGRAWTVQNHQKKLDLVTWIAMAFTTQLDERTLEVEGSDLELSSQDSMSPSTGTKGEKSEADISSIAPDKSLISRLWALSLKSLSHRECGAIEAADVLLGHPLHGTDDIYNSQMGQTLTIVCLLLTKLWNDKCHTIILSPYN</sequence>
<accession>A0A6H5J3U7</accession>
<evidence type="ECO:0000313" key="2">
    <source>
        <dbReference type="EMBL" id="CAB0044072.1"/>
    </source>
</evidence>
<feature type="non-terminal residue" evidence="2">
    <location>
        <position position="184"/>
    </location>
</feature>
<protein>
    <submittedName>
        <fullName evidence="2">Uncharacterized protein</fullName>
    </submittedName>
</protein>
<keyword evidence="3" id="KW-1185">Reference proteome</keyword>
<name>A0A6H5J3U7_9HYME</name>
<feature type="non-terminal residue" evidence="2">
    <location>
        <position position="1"/>
    </location>
</feature>